<organism evidence="1 2">
    <name type="scientific">Ancylomarina euxinus</name>
    <dbReference type="NCBI Taxonomy" id="2283627"/>
    <lineage>
        <taxon>Bacteria</taxon>
        <taxon>Pseudomonadati</taxon>
        <taxon>Bacteroidota</taxon>
        <taxon>Bacteroidia</taxon>
        <taxon>Marinilabiliales</taxon>
        <taxon>Marinifilaceae</taxon>
        <taxon>Ancylomarina</taxon>
    </lineage>
</organism>
<sequence length="78" mass="9246">MLKCGRVIFEQVLNFPVLLKLSLNEKDLKEMPYFLDLKKEPFVPILSLIVRIVMKYKALTKMFRTGLIQSLYYSKFTI</sequence>
<gene>
    <name evidence="1" type="ORF">DWB61_05985</name>
</gene>
<dbReference type="Proteomes" id="UP000285794">
    <property type="component" value="Unassembled WGS sequence"/>
</dbReference>
<name>A0A425Y3X1_9BACT</name>
<proteinExistence type="predicted"/>
<evidence type="ECO:0000313" key="1">
    <source>
        <dbReference type="EMBL" id="RRG22985.1"/>
    </source>
</evidence>
<evidence type="ECO:0000313" key="2">
    <source>
        <dbReference type="Proteomes" id="UP000285794"/>
    </source>
</evidence>
<reference evidence="1 2" key="1">
    <citation type="submission" date="2018-07" db="EMBL/GenBank/DDBJ databases">
        <title>Draft genome sequence of Ancylomarina sp. M1P.</title>
        <authorList>
            <person name="Yadav S."/>
            <person name="Villanueva L."/>
            <person name="Damste J.S.S."/>
        </authorList>
    </citation>
    <scope>NUCLEOTIDE SEQUENCE [LARGE SCALE GENOMIC DNA]</scope>
    <source>
        <strain evidence="1 2">M1P</strain>
    </source>
</reference>
<accession>A0A425Y3X1</accession>
<dbReference type="EMBL" id="QQWG01000004">
    <property type="protein sequence ID" value="RRG22985.1"/>
    <property type="molecule type" value="Genomic_DNA"/>
</dbReference>
<comment type="caution">
    <text evidence="1">The sequence shown here is derived from an EMBL/GenBank/DDBJ whole genome shotgun (WGS) entry which is preliminary data.</text>
</comment>
<protein>
    <submittedName>
        <fullName evidence="1">Uncharacterized protein</fullName>
    </submittedName>
</protein>
<dbReference type="AlphaFoldDB" id="A0A425Y3X1"/>
<keyword evidence="2" id="KW-1185">Reference proteome</keyword>